<dbReference type="GO" id="GO:0015086">
    <property type="term" value="F:cadmium ion transmembrane transporter activity"/>
    <property type="evidence" value="ECO:0007669"/>
    <property type="project" value="TreeGrafter"/>
</dbReference>
<keyword evidence="3 10" id="KW-0812">Transmembrane</keyword>
<feature type="transmembrane region" description="Helical" evidence="10">
    <location>
        <begin position="639"/>
        <end position="658"/>
    </location>
</feature>
<evidence type="ECO:0000313" key="12">
    <source>
        <dbReference type="EMBL" id="KUJ94301.1"/>
    </source>
</evidence>
<dbReference type="InterPro" id="IPR023299">
    <property type="entry name" value="ATPase_P-typ_cyto_dom_N"/>
</dbReference>
<dbReference type="Proteomes" id="UP000054307">
    <property type="component" value="Unassembled WGS sequence"/>
</dbReference>
<dbReference type="Gene3D" id="2.70.150.10">
    <property type="entry name" value="Calcium-transporting ATPase, cytoplasmic transduction domain A"/>
    <property type="match status" value="1"/>
</dbReference>
<feature type="domain" description="HMA" evidence="11">
    <location>
        <begin position="1"/>
        <end position="62"/>
    </location>
</feature>
<evidence type="ECO:0000256" key="7">
    <source>
        <dbReference type="ARBA" id="ARBA00022967"/>
    </source>
</evidence>
<dbReference type="Pfam" id="PF00702">
    <property type="entry name" value="Hydrolase"/>
    <property type="match status" value="1"/>
</dbReference>
<dbReference type="InterPro" id="IPR023298">
    <property type="entry name" value="ATPase_P-typ_TM_dom_sf"/>
</dbReference>
<comment type="caution">
    <text evidence="13">The sequence shown here is derived from an EMBL/GenBank/DDBJ whole genome shotgun (WGS) entry which is preliminary data.</text>
</comment>
<dbReference type="NCBIfam" id="TIGR01494">
    <property type="entry name" value="ATPase_P-type"/>
    <property type="match status" value="1"/>
</dbReference>
<evidence type="ECO:0000256" key="2">
    <source>
        <dbReference type="ARBA" id="ARBA00006024"/>
    </source>
</evidence>
<reference evidence="14 15" key="2">
    <citation type="journal article" date="2015" name="MBio">
        <title>Genome-Resolved Metagenomic Analysis Reveals Roles for Candidate Phyla and Other Microbial Community Members in Biogeochemical Transformations in Oil Reservoirs.</title>
        <authorList>
            <person name="Hu P."/>
            <person name="Tom L."/>
            <person name="Singh A."/>
            <person name="Thomas B.C."/>
            <person name="Baker B.J."/>
            <person name="Piceno Y.M."/>
            <person name="Andersen G.L."/>
            <person name="Banfield J.F."/>
        </authorList>
    </citation>
    <scope>NUCLEOTIDE SEQUENCE [LARGE SCALE GENOMIC DNA]</scope>
</reference>
<keyword evidence="5" id="KW-0547">Nucleotide-binding</keyword>
<dbReference type="InterPro" id="IPR023214">
    <property type="entry name" value="HAD_sf"/>
</dbReference>
<dbReference type="FunFam" id="2.70.150.10:FF:000002">
    <property type="entry name" value="Copper-transporting ATPase 1, putative"/>
    <property type="match status" value="1"/>
</dbReference>
<accession>A0A101E2W0</accession>
<dbReference type="InterPro" id="IPR051014">
    <property type="entry name" value="Cation_Transport_ATPase_IB"/>
</dbReference>
<evidence type="ECO:0000313" key="13">
    <source>
        <dbReference type="EMBL" id="KUK07576.1"/>
    </source>
</evidence>
<dbReference type="SUPFAM" id="SSF55008">
    <property type="entry name" value="HMA, heavy metal-associated domain"/>
    <property type="match status" value="1"/>
</dbReference>
<dbReference type="InterPro" id="IPR018303">
    <property type="entry name" value="ATPase_P-typ_P_site"/>
</dbReference>
<evidence type="ECO:0000313" key="15">
    <source>
        <dbReference type="Proteomes" id="UP000054307"/>
    </source>
</evidence>
<dbReference type="Gene3D" id="3.40.1110.10">
    <property type="entry name" value="Calcium-transporting ATPase, cytoplasmic domain N"/>
    <property type="match status" value="1"/>
</dbReference>
<dbReference type="PRINTS" id="PR00119">
    <property type="entry name" value="CATATPASE"/>
</dbReference>
<dbReference type="PROSITE" id="PS50846">
    <property type="entry name" value="HMA_2"/>
    <property type="match status" value="1"/>
</dbReference>
<gene>
    <name evidence="12" type="ORF">XD40_0545</name>
    <name evidence="13" type="ORF">XD48_0230</name>
</gene>
<comment type="subcellular location">
    <subcellularLocation>
        <location evidence="1">Membrane</location>
        <topology evidence="1">Multi-pass membrane protein</topology>
    </subcellularLocation>
</comment>
<dbReference type="InterPro" id="IPR036163">
    <property type="entry name" value="HMA_dom_sf"/>
</dbReference>
<dbReference type="PRINTS" id="PR00120">
    <property type="entry name" value="HATPASE"/>
</dbReference>
<comment type="similarity">
    <text evidence="2">Belongs to the cation transport ATPase (P-type) (TC 3.A.3) family. Type IB subfamily.</text>
</comment>
<keyword evidence="7" id="KW-1278">Translocase</keyword>
<evidence type="ECO:0000256" key="1">
    <source>
        <dbReference type="ARBA" id="ARBA00004141"/>
    </source>
</evidence>
<dbReference type="Gene3D" id="3.40.50.1000">
    <property type="entry name" value="HAD superfamily/HAD-like"/>
    <property type="match status" value="1"/>
</dbReference>
<dbReference type="PANTHER" id="PTHR48085">
    <property type="entry name" value="CADMIUM/ZINC-TRANSPORTING ATPASE HMA2-RELATED"/>
    <property type="match status" value="1"/>
</dbReference>
<dbReference type="SUPFAM" id="SSF56784">
    <property type="entry name" value="HAD-like"/>
    <property type="match status" value="1"/>
</dbReference>
<name>A0A101E2W0_ARCFL</name>
<evidence type="ECO:0000256" key="10">
    <source>
        <dbReference type="SAM" id="Phobius"/>
    </source>
</evidence>
<dbReference type="AlphaFoldDB" id="A0A101E2W0"/>
<dbReference type="PATRIC" id="fig|2234.6.peg.817"/>
<organism evidence="13 14">
    <name type="scientific">Archaeoglobus fulgidus</name>
    <dbReference type="NCBI Taxonomy" id="2234"/>
    <lineage>
        <taxon>Archaea</taxon>
        <taxon>Methanobacteriati</taxon>
        <taxon>Methanobacteriota</taxon>
        <taxon>Archaeoglobi</taxon>
        <taxon>Archaeoglobales</taxon>
        <taxon>Archaeoglobaceae</taxon>
        <taxon>Archaeoglobus</taxon>
    </lineage>
</organism>
<dbReference type="PANTHER" id="PTHR48085:SF5">
    <property type="entry name" value="CADMIUM_ZINC-TRANSPORTING ATPASE HMA4-RELATED"/>
    <property type="match status" value="1"/>
</dbReference>
<dbReference type="GO" id="GO:0005524">
    <property type="term" value="F:ATP binding"/>
    <property type="evidence" value="ECO:0007669"/>
    <property type="project" value="UniProtKB-KW"/>
</dbReference>
<dbReference type="InterPro" id="IPR059000">
    <property type="entry name" value="ATPase_P-type_domA"/>
</dbReference>
<dbReference type="GO" id="GO:0019829">
    <property type="term" value="F:ATPase-coupled monoatomic cation transmembrane transporter activity"/>
    <property type="evidence" value="ECO:0007669"/>
    <property type="project" value="InterPro"/>
</dbReference>
<evidence type="ECO:0000256" key="5">
    <source>
        <dbReference type="ARBA" id="ARBA00022741"/>
    </source>
</evidence>
<dbReference type="InterPro" id="IPR006121">
    <property type="entry name" value="HMA_dom"/>
</dbReference>
<dbReference type="PROSITE" id="PS00154">
    <property type="entry name" value="ATPASE_E1_E2"/>
    <property type="match status" value="1"/>
</dbReference>
<dbReference type="InterPro" id="IPR036412">
    <property type="entry name" value="HAD-like_sf"/>
</dbReference>
<dbReference type="GO" id="GO:0016887">
    <property type="term" value="F:ATP hydrolysis activity"/>
    <property type="evidence" value="ECO:0007669"/>
    <property type="project" value="InterPro"/>
</dbReference>
<dbReference type="Gene3D" id="3.30.70.100">
    <property type="match status" value="1"/>
</dbReference>
<dbReference type="InterPro" id="IPR044492">
    <property type="entry name" value="P_typ_ATPase_HD_dom"/>
</dbReference>
<keyword evidence="4" id="KW-0479">Metal-binding</keyword>
<dbReference type="SUPFAM" id="SSF81665">
    <property type="entry name" value="Calcium ATPase, transmembrane domain M"/>
    <property type="match status" value="1"/>
</dbReference>
<protein>
    <submittedName>
        <fullName evidence="13">Heavy metal-(Cd/Co/Hg/Pb/Zn)-translocating P-type ATPase</fullName>
    </submittedName>
</protein>
<feature type="transmembrane region" description="Helical" evidence="10">
    <location>
        <begin position="81"/>
        <end position="100"/>
    </location>
</feature>
<evidence type="ECO:0000256" key="4">
    <source>
        <dbReference type="ARBA" id="ARBA00022723"/>
    </source>
</evidence>
<dbReference type="SFLD" id="SFLDF00027">
    <property type="entry name" value="p-type_atpase"/>
    <property type="match status" value="1"/>
</dbReference>
<feature type="transmembrane region" description="Helical" evidence="10">
    <location>
        <begin position="309"/>
        <end position="330"/>
    </location>
</feature>
<proteinExistence type="inferred from homology"/>
<dbReference type="InterPro" id="IPR027256">
    <property type="entry name" value="P-typ_ATPase_IB"/>
</dbReference>
<dbReference type="SFLD" id="SFLDS00003">
    <property type="entry name" value="Haloacid_Dehalogenase"/>
    <property type="match status" value="1"/>
</dbReference>
<dbReference type="InterPro" id="IPR008250">
    <property type="entry name" value="ATPase_P-typ_transduc_dom_A_sf"/>
</dbReference>
<dbReference type="CDD" id="cd00371">
    <property type="entry name" value="HMA"/>
    <property type="match status" value="1"/>
</dbReference>
<dbReference type="NCBIfam" id="TIGR01512">
    <property type="entry name" value="ATPase-IB2_Cd"/>
    <property type="match status" value="1"/>
</dbReference>
<dbReference type="Pfam" id="PF00403">
    <property type="entry name" value="HMA"/>
    <property type="match status" value="1"/>
</dbReference>
<dbReference type="SFLD" id="SFLDG00002">
    <property type="entry name" value="C1.7:_P-type_atpase_like"/>
    <property type="match status" value="1"/>
</dbReference>
<evidence type="ECO:0000256" key="3">
    <source>
        <dbReference type="ARBA" id="ARBA00022692"/>
    </source>
</evidence>
<dbReference type="SUPFAM" id="SSF81653">
    <property type="entry name" value="Calcium ATPase, transduction domain A"/>
    <property type="match status" value="1"/>
</dbReference>
<evidence type="ECO:0000256" key="8">
    <source>
        <dbReference type="ARBA" id="ARBA00022989"/>
    </source>
</evidence>
<dbReference type="GO" id="GO:0046872">
    <property type="term" value="F:metal ion binding"/>
    <property type="evidence" value="ECO:0007669"/>
    <property type="project" value="UniProtKB-KW"/>
</dbReference>
<keyword evidence="8 10" id="KW-1133">Transmembrane helix</keyword>
<dbReference type="InterPro" id="IPR001757">
    <property type="entry name" value="P_typ_ATPase"/>
</dbReference>
<sequence length="683" mass="73673">MKRYKLKGLSCAKCAANIEEELKKHKGFAAVNFATSELVVDADEEEVLEVVKRVEPEVEVIKIDGMGEGEEEEETDTKKEVVQIAVAGILFGLGLIFEQALHTTPVAEYALFLSAYLIAGHRILVKAVKNLRRGVVFDENFLISIATIGAVAIHEMPEAVAVMLFFRVGEFMQDLAVGKSRRSIKSLLAIKAEYANLKVKDEIRRVKPEDVRVGDLIVVKPGERIPLDGVVVEGSSVVDTSALTGESKPREVAEGEEVLSGMVNLSGLLTVRVTKPFSASTVSRILELVEEASSRKAKAEKFMTKFARYYTPAVIALASAIAVIPPFVLGEHFTTWIYRALVLLVISCPCALVVSIPLSYFAAIGKAARKGILIKGANFIDVLKSTRVVAMDKTGTLTGGSFKVAGVVAVNGFKEEDVLKFAAIAETHSNHPIARSVVEAYGGDLELKVEEYREIAGRGVVASANGFTVVAGNDLLMHEMEIEHEFCKVEGTVVHVAVNGKYAGYIIVADQLKEDAKQAVEELKAAGCKVVMLTGDSKEVAETIAAQLGIEYFAELLPEDKVRVIEEIQTRERPVAFVGDGINDAPVIARADVGVSMGAMGSDAAIEVADVVIMDDRPSKVPKAIKLARKTQKVVWENIGLALAVKGFFVALGTLGMATMWEAVFADVGVTLIAVANSMRLLR</sequence>
<evidence type="ECO:0000256" key="6">
    <source>
        <dbReference type="ARBA" id="ARBA00022840"/>
    </source>
</evidence>
<keyword evidence="6" id="KW-0067">ATP-binding</keyword>
<dbReference type="NCBIfam" id="TIGR01525">
    <property type="entry name" value="ATPase-IB_hvy"/>
    <property type="match status" value="1"/>
</dbReference>
<dbReference type="Proteomes" id="UP000054015">
    <property type="component" value="Unassembled WGS sequence"/>
</dbReference>
<dbReference type="EMBL" id="LGEX01000003">
    <property type="protein sequence ID" value="KUK07576.1"/>
    <property type="molecule type" value="Genomic_DNA"/>
</dbReference>
<reference evidence="13" key="1">
    <citation type="journal article" date="2015" name="MBio">
        <title>Genome-resolved metagenomic analysis reveals roles for candidate phyla and other microbial community members in biogeochemical transformations in oil reservoirs.</title>
        <authorList>
            <person name="Hu P."/>
            <person name="Tom L."/>
            <person name="Singh A."/>
            <person name="Thomas B.C."/>
            <person name="Baker B.J."/>
            <person name="Piceno Y.M."/>
            <person name="Andersen G.L."/>
            <person name="Banfield J.F."/>
        </authorList>
    </citation>
    <scope>NUCLEOTIDE SEQUENCE [LARGE SCALE GENOMIC DNA]</scope>
    <source>
        <strain evidence="13">49_2300</strain>
        <strain evidence="12">49_95</strain>
    </source>
</reference>
<evidence type="ECO:0000259" key="11">
    <source>
        <dbReference type="PROSITE" id="PS50846"/>
    </source>
</evidence>
<evidence type="ECO:0000256" key="9">
    <source>
        <dbReference type="ARBA" id="ARBA00023136"/>
    </source>
</evidence>
<evidence type="ECO:0000313" key="14">
    <source>
        <dbReference type="Proteomes" id="UP000054015"/>
    </source>
</evidence>
<feature type="transmembrane region" description="Helical" evidence="10">
    <location>
        <begin position="336"/>
        <end position="363"/>
    </location>
</feature>
<feature type="transmembrane region" description="Helical" evidence="10">
    <location>
        <begin position="106"/>
        <end position="125"/>
    </location>
</feature>
<dbReference type="GO" id="GO:0016020">
    <property type="term" value="C:membrane"/>
    <property type="evidence" value="ECO:0007669"/>
    <property type="project" value="UniProtKB-SubCell"/>
</dbReference>
<dbReference type="EMBL" id="LGEQ01000006">
    <property type="protein sequence ID" value="KUJ94301.1"/>
    <property type="molecule type" value="Genomic_DNA"/>
</dbReference>
<dbReference type="Pfam" id="PF00122">
    <property type="entry name" value="E1-E2_ATPase"/>
    <property type="match status" value="1"/>
</dbReference>
<keyword evidence="9 10" id="KW-0472">Membrane</keyword>